<accession>A0ABW2RBT6</accession>
<dbReference type="InterPro" id="IPR005064">
    <property type="entry name" value="BUG"/>
</dbReference>
<dbReference type="Gene3D" id="3.40.190.10">
    <property type="entry name" value="Periplasmic binding protein-like II"/>
    <property type="match status" value="1"/>
</dbReference>
<dbReference type="SUPFAM" id="SSF53850">
    <property type="entry name" value="Periplasmic binding protein-like II"/>
    <property type="match status" value="1"/>
</dbReference>
<keyword evidence="4" id="KW-1185">Reference proteome</keyword>
<dbReference type="InterPro" id="IPR006311">
    <property type="entry name" value="TAT_signal"/>
</dbReference>
<name>A0ABW2RBT6_9BURK</name>
<dbReference type="PIRSF" id="PIRSF017082">
    <property type="entry name" value="YflP"/>
    <property type="match status" value="1"/>
</dbReference>
<feature type="chain" id="PRO_5046086396" evidence="2">
    <location>
        <begin position="34"/>
        <end position="335"/>
    </location>
</feature>
<proteinExistence type="inferred from homology"/>
<protein>
    <submittedName>
        <fullName evidence="3">Bug family tripartite tricarboxylate transporter substrate binding protein</fullName>
    </submittedName>
</protein>
<dbReference type="InterPro" id="IPR042100">
    <property type="entry name" value="Bug_dom1"/>
</dbReference>
<keyword evidence="2" id="KW-0732">Signal</keyword>
<comment type="caution">
    <text evidence="3">The sequence shown here is derived from an EMBL/GenBank/DDBJ whole genome shotgun (WGS) entry which is preliminary data.</text>
</comment>
<reference evidence="4" key="1">
    <citation type="journal article" date="2019" name="Int. J. Syst. Evol. Microbiol.">
        <title>The Global Catalogue of Microorganisms (GCM) 10K type strain sequencing project: providing services to taxonomists for standard genome sequencing and annotation.</title>
        <authorList>
            <consortium name="The Broad Institute Genomics Platform"/>
            <consortium name="The Broad Institute Genome Sequencing Center for Infectious Disease"/>
            <person name="Wu L."/>
            <person name="Ma J."/>
        </authorList>
    </citation>
    <scope>NUCLEOTIDE SEQUENCE [LARGE SCALE GENOMIC DNA]</scope>
    <source>
        <strain evidence="4">CCUG 54518</strain>
    </source>
</reference>
<gene>
    <name evidence="3" type="ORF">ACFQNJ_13505</name>
</gene>
<evidence type="ECO:0000256" key="1">
    <source>
        <dbReference type="ARBA" id="ARBA00006987"/>
    </source>
</evidence>
<dbReference type="PROSITE" id="PS51318">
    <property type="entry name" value="TAT"/>
    <property type="match status" value="1"/>
</dbReference>
<dbReference type="EMBL" id="JBHTBX010000008">
    <property type="protein sequence ID" value="MFC7435525.1"/>
    <property type="molecule type" value="Genomic_DNA"/>
</dbReference>
<evidence type="ECO:0000313" key="3">
    <source>
        <dbReference type="EMBL" id="MFC7435525.1"/>
    </source>
</evidence>
<dbReference type="Pfam" id="PF03401">
    <property type="entry name" value="TctC"/>
    <property type="match status" value="1"/>
</dbReference>
<dbReference type="RefSeq" id="WP_382258335.1">
    <property type="nucleotide sequence ID" value="NZ_JBHTBX010000008.1"/>
</dbReference>
<evidence type="ECO:0000256" key="2">
    <source>
        <dbReference type="SAM" id="SignalP"/>
    </source>
</evidence>
<dbReference type="Gene3D" id="3.40.190.150">
    <property type="entry name" value="Bordetella uptake gene, domain 1"/>
    <property type="match status" value="1"/>
</dbReference>
<comment type="similarity">
    <text evidence="1">Belongs to the UPF0065 (bug) family.</text>
</comment>
<feature type="signal peptide" evidence="2">
    <location>
        <begin position="1"/>
        <end position="33"/>
    </location>
</feature>
<dbReference type="Proteomes" id="UP001596495">
    <property type="component" value="Unassembled WGS sequence"/>
</dbReference>
<evidence type="ECO:0000313" key="4">
    <source>
        <dbReference type="Proteomes" id="UP001596495"/>
    </source>
</evidence>
<dbReference type="PANTHER" id="PTHR42928:SF5">
    <property type="entry name" value="BLR1237 PROTEIN"/>
    <property type="match status" value="1"/>
</dbReference>
<organism evidence="3 4">
    <name type="scientific">Hydrogenophaga bisanensis</name>
    <dbReference type="NCBI Taxonomy" id="439611"/>
    <lineage>
        <taxon>Bacteria</taxon>
        <taxon>Pseudomonadati</taxon>
        <taxon>Pseudomonadota</taxon>
        <taxon>Betaproteobacteria</taxon>
        <taxon>Burkholderiales</taxon>
        <taxon>Comamonadaceae</taxon>
        <taxon>Hydrogenophaga</taxon>
    </lineage>
</organism>
<sequence>MHRFFPTLPMSRRRSLMALALAAASVAPGLASAQAYPQRAIKLVVPFAPGGSTDIVARLVAEKMRASLGQAVVVENKAGAGGMVGAEAVAKAAPDGYTIGVGTVSTLTVNPLLLKASRVDPLKDFTPITTLASIPSVISMSPSFPGKSFAEFQAEVRRKPDFYTAGSPGIGSIGHLIIEAMNEDMKIDIRHVPYRGMGPAITSALSGETQILSDQYPSSAAHIKAGKLLPVAVAAGKRLADLPQVPTLKELGYADLNDLAITWFGLVAPPGLPADIQKKLHAAALDALKDPGLLSRLKDMGVEPVGNTAEEFRQLMAQGLARNQRIIQSRRITAE</sequence>
<dbReference type="PANTHER" id="PTHR42928">
    <property type="entry name" value="TRICARBOXYLATE-BINDING PROTEIN"/>
    <property type="match status" value="1"/>
</dbReference>